<dbReference type="FunFam" id="2.40.40.20:FF:000007">
    <property type="entry name" value="AAA family ATPase"/>
    <property type="match status" value="1"/>
</dbReference>
<dbReference type="Proteomes" id="UP000077275">
    <property type="component" value="Unassembled WGS sequence"/>
</dbReference>
<dbReference type="OrthoDB" id="77269at2157"/>
<dbReference type="InterPro" id="IPR003959">
    <property type="entry name" value="ATPase_AAA_core"/>
</dbReference>
<dbReference type="NCBIfam" id="TIGR01243">
    <property type="entry name" value="CDC48"/>
    <property type="match status" value="1"/>
</dbReference>
<dbReference type="PROSITE" id="PS00674">
    <property type="entry name" value="AAA"/>
    <property type="match status" value="1"/>
</dbReference>
<feature type="domain" description="CDC48 N-terminal subdomain" evidence="7">
    <location>
        <begin position="6"/>
        <end position="90"/>
    </location>
</feature>
<dbReference type="STRING" id="47311.MBCUT_12820"/>
<evidence type="ECO:0000256" key="1">
    <source>
        <dbReference type="ARBA" id="ARBA00009833"/>
    </source>
</evidence>
<evidence type="ECO:0000256" key="3">
    <source>
        <dbReference type="ARBA" id="ARBA00022741"/>
    </source>
</evidence>
<dbReference type="EC" id="3.4.24.-" evidence="8"/>
<protein>
    <submittedName>
        <fullName evidence="8">ATP-dependent zinc metalloprotease FtsH</fullName>
        <ecNumber evidence="8">3.4.24.-</ecNumber>
    </submittedName>
</protein>
<keyword evidence="3" id="KW-0547">Nucleotide-binding</keyword>
<dbReference type="Gene3D" id="3.40.50.300">
    <property type="entry name" value="P-loop containing nucleotide triphosphate hydrolases"/>
    <property type="match status" value="2"/>
</dbReference>
<evidence type="ECO:0000259" key="7">
    <source>
        <dbReference type="SMART" id="SM01073"/>
    </source>
</evidence>
<dbReference type="Pfam" id="PF17862">
    <property type="entry name" value="AAA_lid_3"/>
    <property type="match status" value="2"/>
</dbReference>
<evidence type="ECO:0000256" key="4">
    <source>
        <dbReference type="ARBA" id="ARBA00022840"/>
    </source>
</evidence>
<dbReference type="SMART" id="SM00382">
    <property type="entry name" value="AAA"/>
    <property type="match status" value="2"/>
</dbReference>
<dbReference type="InterPro" id="IPR003593">
    <property type="entry name" value="AAA+_ATPase"/>
</dbReference>
<dbReference type="Gene3D" id="2.40.40.20">
    <property type="match status" value="1"/>
</dbReference>
<evidence type="ECO:0000313" key="9">
    <source>
        <dbReference type="Proteomes" id="UP000077275"/>
    </source>
</evidence>
<dbReference type="SMART" id="SM01073">
    <property type="entry name" value="CDC48_N"/>
    <property type="match status" value="1"/>
</dbReference>
<dbReference type="InterPro" id="IPR050168">
    <property type="entry name" value="AAA_ATPase_domain"/>
</dbReference>
<reference evidence="8 9" key="1">
    <citation type="submission" date="2016-04" db="EMBL/GenBank/DDBJ databases">
        <title>Genome sequence of Methanobrevibacter cuticularis DSM 11139.</title>
        <authorList>
            <person name="Poehlein A."/>
            <person name="Seedorf H."/>
            <person name="Daniel R."/>
        </authorList>
    </citation>
    <scope>NUCLEOTIDE SEQUENCE [LARGE SCALE GENOMIC DNA]</scope>
    <source>
        <strain evidence="8 9">DSM 11139</strain>
    </source>
</reference>
<comment type="similarity">
    <text evidence="1">Belongs to the AAA ATPase family. CDC48 subfamily.</text>
</comment>
<organism evidence="8 9">
    <name type="scientific">Methanobrevibacter cuticularis</name>
    <dbReference type="NCBI Taxonomy" id="47311"/>
    <lineage>
        <taxon>Archaea</taxon>
        <taxon>Methanobacteriati</taxon>
        <taxon>Methanobacteriota</taxon>
        <taxon>Methanomada group</taxon>
        <taxon>Methanobacteria</taxon>
        <taxon>Methanobacteriales</taxon>
        <taxon>Methanobacteriaceae</taxon>
        <taxon>Methanobrevibacter</taxon>
    </lineage>
</organism>
<keyword evidence="2" id="KW-0677">Repeat</keyword>
<dbReference type="GO" id="GO:0006508">
    <property type="term" value="P:proteolysis"/>
    <property type="evidence" value="ECO:0007669"/>
    <property type="project" value="UniProtKB-KW"/>
</dbReference>
<dbReference type="InterPro" id="IPR003960">
    <property type="entry name" value="ATPase_AAA_CS"/>
</dbReference>
<dbReference type="InterPro" id="IPR005938">
    <property type="entry name" value="AAA_ATPase_CDC48"/>
</dbReference>
<dbReference type="PANTHER" id="PTHR23077">
    <property type="entry name" value="AAA-FAMILY ATPASE"/>
    <property type="match status" value="1"/>
</dbReference>
<dbReference type="InterPro" id="IPR041569">
    <property type="entry name" value="AAA_lid_3"/>
</dbReference>
<keyword evidence="8" id="KW-0482">Metalloprotease</keyword>
<keyword evidence="9" id="KW-1185">Reference proteome</keyword>
<keyword evidence="4" id="KW-0067">ATP-binding</keyword>
<dbReference type="SMART" id="SM01072">
    <property type="entry name" value="CDC48_2"/>
    <property type="match status" value="1"/>
</dbReference>
<gene>
    <name evidence="8" type="primary">ftsH_2</name>
    <name evidence="8" type="ORF">MBCUT_12820</name>
</gene>
<dbReference type="GO" id="GO:0016887">
    <property type="term" value="F:ATP hydrolysis activity"/>
    <property type="evidence" value="ECO:0007669"/>
    <property type="project" value="InterPro"/>
</dbReference>
<feature type="domain" description="CDC48" evidence="6">
    <location>
        <begin position="106"/>
        <end position="188"/>
    </location>
</feature>
<keyword evidence="8" id="KW-0378">Hydrolase</keyword>
<feature type="domain" description="AAA+ ATPase" evidence="5">
    <location>
        <begin position="236"/>
        <end position="372"/>
    </location>
</feature>
<dbReference type="Pfam" id="PF02359">
    <property type="entry name" value="CDC48_N"/>
    <property type="match status" value="1"/>
</dbReference>
<evidence type="ECO:0000256" key="2">
    <source>
        <dbReference type="ARBA" id="ARBA00022737"/>
    </source>
</evidence>
<accession>A0A166DN73</accession>
<dbReference type="Gene3D" id="1.10.8.60">
    <property type="match status" value="2"/>
</dbReference>
<dbReference type="FunFam" id="3.40.50.300:FF:000012">
    <property type="entry name" value="Transitional endoplasmic reticulum ATPase"/>
    <property type="match status" value="1"/>
</dbReference>
<dbReference type="EMBL" id="LWMW01000108">
    <property type="protein sequence ID" value="KZX15779.1"/>
    <property type="molecule type" value="Genomic_DNA"/>
</dbReference>
<dbReference type="CDD" id="cd19529">
    <property type="entry name" value="RecA-like_VCP_r2"/>
    <property type="match status" value="1"/>
</dbReference>
<dbReference type="InterPro" id="IPR029067">
    <property type="entry name" value="CDC48_domain_2-like_sf"/>
</dbReference>
<feature type="domain" description="AAA+ ATPase" evidence="5">
    <location>
        <begin position="508"/>
        <end position="646"/>
    </location>
</feature>
<name>A0A166DN73_9EURY</name>
<evidence type="ECO:0000259" key="5">
    <source>
        <dbReference type="SMART" id="SM00382"/>
    </source>
</evidence>
<dbReference type="SUPFAM" id="SSF50692">
    <property type="entry name" value="ADC-like"/>
    <property type="match status" value="1"/>
</dbReference>
<dbReference type="Pfam" id="PF00004">
    <property type="entry name" value="AAA"/>
    <property type="match status" value="2"/>
</dbReference>
<dbReference type="Pfam" id="PF02933">
    <property type="entry name" value="CDC48_2"/>
    <property type="match status" value="1"/>
</dbReference>
<dbReference type="FunFam" id="3.40.50.300:FF:000018">
    <property type="entry name" value="Cell division control 48"/>
    <property type="match status" value="1"/>
</dbReference>
<dbReference type="Gene3D" id="3.10.330.10">
    <property type="match status" value="1"/>
</dbReference>
<dbReference type="InterPro" id="IPR003338">
    <property type="entry name" value="CDC4_N-term_subdom"/>
</dbReference>
<dbReference type="InterPro" id="IPR027417">
    <property type="entry name" value="P-loop_NTPase"/>
</dbReference>
<evidence type="ECO:0000313" key="8">
    <source>
        <dbReference type="EMBL" id="KZX15779.1"/>
    </source>
</evidence>
<dbReference type="GO" id="GO:0008237">
    <property type="term" value="F:metallopeptidase activity"/>
    <property type="evidence" value="ECO:0007669"/>
    <property type="project" value="UniProtKB-KW"/>
</dbReference>
<dbReference type="SUPFAM" id="SSF54585">
    <property type="entry name" value="Cdc48 domain 2-like"/>
    <property type="match status" value="1"/>
</dbReference>
<dbReference type="PATRIC" id="fig|47311.3.peg.1404"/>
<dbReference type="FunFam" id="1.10.8.60:FF:000057">
    <property type="entry name" value="AAA family ATPase, CDC48 subfamily"/>
    <property type="match status" value="1"/>
</dbReference>
<proteinExistence type="inferred from homology"/>
<dbReference type="InterPro" id="IPR009010">
    <property type="entry name" value="Asp_de-COase-like_dom_sf"/>
</dbReference>
<dbReference type="RefSeq" id="WP_067259860.1">
    <property type="nucleotide sequence ID" value="NZ_LWMW01000108.1"/>
</dbReference>
<evidence type="ECO:0000259" key="6">
    <source>
        <dbReference type="SMART" id="SM01072"/>
    </source>
</evidence>
<dbReference type="FunFam" id="1.10.8.60:FF:000038">
    <property type="entry name" value="spermatogenesis-associated protein 5-like protein 1"/>
    <property type="match status" value="1"/>
</dbReference>
<comment type="caution">
    <text evidence="8">The sequence shown here is derived from an EMBL/GenBank/DDBJ whole genome shotgun (WGS) entry which is preliminary data.</text>
</comment>
<dbReference type="AlphaFoldDB" id="A0A166DN73"/>
<dbReference type="PANTHER" id="PTHR23077:SF201">
    <property type="entry name" value="PROTEIN CDCH"/>
    <property type="match status" value="1"/>
</dbReference>
<dbReference type="GO" id="GO:0005524">
    <property type="term" value="F:ATP binding"/>
    <property type="evidence" value="ECO:0007669"/>
    <property type="project" value="UniProtKB-KW"/>
</dbReference>
<keyword evidence="8" id="KW-0645">Protease</keyword>
<dbReference type="SUPFAM" id="SSF52540">
    <property type="entry name" value="P-loop containing nucleoside triphosphate hydrolases"/>
    <property type="match status" value="2"/>
</dbReference>
<dbReference type="InterPro" id="IPR004201">
    <property type="entry name" value="Cdc48_dom2"/>
</dbReference>
<sequence>MENEINLKVAESISQADVGRGIARVDPTYMTKIDLLDGDLIEIKGSKTTAATVVSSQSDVGLGIIRIDGTTRKNSGASIGEEVTIKKTEAKEAKKVVLAPVEHQISIRGDVRSAFLNKVMVQGNIIISGIRQQRIPQGGSLFDDMFRGMMDVSPLGEIKLAVVSTSPAGIVKVGPNTNVEVQTEPVDVSKIEGTKNLVDVSYEDIGGLKEEVKKVREMIEIPLKRPELFDRLGISAPKGVLMHGPPGTGKTLLAKAVASESDAHFISINGPEIMSKYVGGSEENLREFFEEAEENAPSIIFIDELDAIAPKREETQGEVERRTVAQLLTLMDGLKSRGQVVVIGATNRPDSLDPALRRPGRFDREIEIGVPDKEERKEVMEIHTRGMPLAEDVDLDEISDTTHGFVGADLEALCKESAMRVVRKVLPDIKTDEEIPKETLQKLIVTKDDFKEALKEIQPSALREILVQIPDIGWADIGGLDSAKQELQEAVEWPLKYPEHFEKFGVKPPKGTLLHGSPGTGKTLLAKAVANESEANFIAVKGPELLSKWVGESEKGVREVFRKARQTAPTVIFFDEIDSIASTRGDSGGDSGVTQRVVNQLLTEIDGMEELQDVAIIAATNRPDIIDPGLMRPGRFDRHIKVENPNEEGRLAIFKVHTKDMPLAKNVNLEKLAKEADDYVGADIEAVCREAAMLTLRDNLEANEVTMKYFNKAMSKVKPGSDEGDMVQYL</sequence>